<dbReference type="CDD" id="cd22829">
    <property type="entry name" value="Gal_Rha_Lectin_EVA1_EVA1C_rpt2"/>
    <property type="match status" value="1"/>
</dbReference>
<accession>A0AA88IJ19</accession>
<dbReference type="Pfam" id="PF02140">
    <property type="entry name" value="SUEL_Lectin"/>
    <property type="match status" value="1"/>
</dbReference>
<keyword evidence="1" id="KW-0430">Lectin</keyword>
<dbReference type="Proteomes" id="UP001187531">
    <property type="component" value="Unassembled WGS sequence"/>
</dbReference>
<keyword evidence="3" id="KW-0472">Membrane</keyword>
<keyword evidence="4" id="KW-0732">Signal</keyword>
<feature type="chain" id="PRO_5041712347" description="SUEL-type lectin domain-containing protein" evidence="4">
    <location>
        <begin position="21"/>
        <end position="484"/>
    </location>
</feature>
<dbReference type="FunFam" id="2.60.120.740:FF:000003">
    <property type="entry name" value="Protein eva-1 homolog C"/>
    <property type="match status" value="1"/>
</dbReference>
<evidence type="ECO:0000256" key="3">
    <source>
        <dbReference type="SAM" id="Phobius"/>
    </source>
</evidence>
<feature type="domain" description="SUEL-type lectin" evidence="5">
    <location>
        <begin position="152"/>
        <end position="243"/>
    </location>
</feature>
<keyword evidence="7" id="KW-1185">Reference proteome</keyword>
<feature type="domain" description="SUEL-type lectin" evidence="5">
    <location>
        <begin position="43"/>
        <end position="143"/>
    </location>
</feature>
<dbReference type="InterPro" id="IPR043159">
    <property type="entry name" value="Lectin_gal-bd_sf"/>
</dbReference>
<comment type="caution">
    <text evidence="6">The sequence shown here is derived from an EMBL/GenBank/DDBJ whole genome shotgun (WGS) entry which is preliminary data.</text>
</comment>
<evidence type="ECO:0000313" key="7">
    <source>
        <dbReference type="Proteomes" id="UP001187531"/>
    </source>
</evidence>
<name>A0AA88IJ19_ARTSF</name>
<reference evidence="6" key="1">
    <citation type="submission" date="2023-07" db="EMBL/GenBank/DDBJ databases">
        <title>Chromosome-level genome assembly of Artemia franciscana.</title>
        <authorList>
            <person name="Jo E."/>
        </authorList>
    </citation>
    <scope>NUCLEOTIDE SEQUENCE</scope>
    <source>
        <tissue evidence="6">Whole body</tissue>
    </source>
</reference>
<proteinExistence type="predicted"/>
<keyword evidence="3" id="KW-1133">Transmembrane helix</keyword>
<keyword evidence="3" id="KW-0812">Transmembrane</keyword>
<evidence type="ECO:0000313" key="6">
    <source>
        <dbReference type="EMBL" id="KAK2727881.1"/>
    </source>
</evidence>
<evidence type="ECO:0000256" key="1">
    <source>
        <dbReference type="ARBA" id="ARBA00022734"/>
    </source>
</evidence>
<protein>
    <recommendedName>
        <fullName evidence="5">SUEL-type lectin domain-containing protein</fullName>
    </recommendedName>
</protein>
<dbReference type="EMBL" id="JAVRJZ010000001">
    <property type="protein sequence ID" value="KAK2727881.1"/>
    <property type="molecule type" value="Genomic_DNA"/>
</dbReference>
<evidence type="ECO:0000259" key="5">
    <source>
        <dbReference type="PROSITE" id="PS50228"/>
    </source>
</evidence>
<dbReference type="InterPro" id="IPR000922">
    <property type="entry name" value="Lectin_gal-bd_dom"/>
</dbReference>
<evidence type="ECO:0000256" key="4">
    <source>
        <dbReference type="SAM" id="SignalP"/>
    </source>
</evidence>
<feature type="transmembrane region" description="Helical" evidence="3">
    <location>
        <begin position="374"/>
        <end position="398"/>
    </location>
</feature>
<feature type="signal peptide" evidence="4">
    <location>
        <begin position="1"/>
        <end position="20"/>
    </location>
</feature>
<dbReference type="GO" id="GO:0030246">
    <property type="term" value="F:carbohydrate binding"/>
    <property type="evidence" value="ECO:0007669"/>
    <property type="project" value="UniProtKB-KW"/>
</dbReference>
<dbReference type="Gene3D" id="2.60.120.740">
    <property type="match status" value="2"/>
</dbReference>
<dbReference type="PANTHER" id="PTHR46780">
    <property type="entry name" value="PROTEIN EVA-1"/>
    <property type="match status" value="1"/>
</dbReference>
<gene>
    <name evidence="6" type="ORF">QYM36_008381</name>
</gene>
<evidence type="ECO:0000256" key="2">
    <source>
        <dbReference type="ARBA" id="ARBA00022737"/>
    </source>
</evidence>
<dbReference type="PROSITE" id="PS50228">
    <property type="entry name" value="SUEL_LECTIN"/>
    <property type="match status" value="2"/>
</dbReference>
<keyword evidence="2" id="KW-0677">Repeat</keyword>
<organism evidence="6 7">
    <name type="scientific">Artemia franciscana</name>
    <name type="common">Brine shrimp</name>
    <name type="synonym">Artemia sanfranciscana</name>
    <dbReference type="NCBI Taxonomy" id="6661"/>
    <lineage>
        <taxon>Eukaryota</taxon>
        <taxon>Metazoa</taxon>
        <taxon>Ecdysozoa</taxon>
        <taxon>Arthropoda</taxon>
        <taxon>Crustacea</taxon>
        <taxon>Branchiopoda</taxon>
        <taxon>Anostraca</taxon>
        <taxon>Artemiidae</taxon>
        <taxon>Artemia</taxon>
    </lineage>
</organism>
<sequence>MTLNLGFIIVCLIVIRHAVAQFIYREDPFALLSGTLRTFQTAACEGQDLDLRCPTGTVVNIQVAQHVRVSSDVFVCASHFSNPRRNYENCQLTSNMQHALLSSVVAACSKQRMCKIVPSMSQLGEPDSCPSNMVFTEVAFKCRPSEFKNKIACENETLVLRCKNNERLAIYSANFGRTKPETIHCPQTPGVPEEECQASYATETVMEFCHGKRHCSLTSSTAIFGSPCHPKSHNYLRIVYTCVSGKVLSDKYLGKSFEGDSGGNTAEELDHTVIKDPYKPVLPTVQSTQQFQASGMYDNAFSRDEEFPKQVFTEQPNEQNQLHRNWIADDMQDDLPSNFKEGNTGKDTGALDVIPIISGWIKTTSTIKENHEKFVLYLSLGVAFGVVLFLGLLIGRFWHKRRLSEESKKSESSQNHNTLSTDLSLPGFNDDLLDVDNDIDLTLVPPPSSQDLTSFSPNISTLQRQQFSQPRSFARTSNSHLFYG</sequence>
<dbReference type="AlphaFoldDB" id="A0AA88IJ19"/>